<dbReference type="InParanoid" id="Q9NED8"/>
<organism evidence="4 5">
    <name type="scientific">Leishmania major</name>
    <dbReference type="NCBI Taxonomy" id="5664"/>
    <lineage>
        <taxon>Eukaryota</taxon>
        <taxon>Discoba</taxon>
        <taxon>Euglenozoa</taxon>
        <taxon>Kinetoplastea</taxon>
        <taxon>Metakinetoplastina</taxon>
        <taxon>Trypanosomatida</taxon>
        <taxon>Trypanosomatidae</taxon>
        <taxon>Leishmaniinae</taxon>
        <taxon>Leishmania</taxon>
    </lineage>
</organism>
<accession>Q9NED8</accession>
<evidence type="ECO:0000256" key="2">
    <source>
        <dbReference type="SAM" id="Phobius"/>
    </source>
</evidence>
<dbReference type="Proteomes" id="UP000000542">
    <property type="component" value="Chromosome 4"/>
</dbReference>
<dbReference type="GO" id="GO:0008270">
    <property type="term" value="F:zinc ion binding"/>
    <property type="evidence" value="ECO:0007669"/>
    <property type="project" value="UniProtKB-KW"/>
</dbReference>
<dbReference type="SMART" id="SM00184">
    <property type="entry name" value="RING"/>
    <property type="match status" value="1"/>
</dbReference>
<feature type="transmembrane region" description="Helical" evidence="2">
    <location>
        <begin position="279"/>
        <end position="298"/>
    </location>
</feature>
<feature type="domain" description="RING-type" evidence="3">
    <location>
        <begin position="130"/>
        <end position="176"/>
    </location>
</feature>
<dbReference type="VEuPathDB" id="TriTrypDB:LMJLV39_040011600"/>
<keyword evidence="1" id="KW-0862">Zinc</keyword>
<dbReference type="eggNOG" id="ENOG502SJGV">
    <property type="taxonomic scope" value="Eukaryota"/>
</dbReference>
<reference evidence="4 5" key="3">
    <citation type="journal article" date="2011" name="Genome Res.">
        <title>Chromosome and gene copy number variation allow major structural change between species and strains of Leishmania.</title>
        <authorList>
            <person name="Rogers M.B."/>
            <person name="Hilley J.D."/>
            <person name="Dickens N.J."/>
            <person name="Wilkes J."/>
            <person name="Bates P.A."/>
            <person name="Depledge D.P."/>
            <person name="Harris D."/>
            <person name="Her Y."/>
            <person name="Herzyk P."/>
            <person name="Imamura H."/>
            <person name="Otto T.D."/>
            <person name="Sanders M."/>
            <person name="Seeger K."/>
            <person name="Dujardin J.C."/>
            <person name="Berriman M."/>
            <person name="Smith D.F."/>
            <person name="Hertz-Fowler C."/>
            <person name="Mottram J.C."/>
        </authorList>
    </citation>
    <scope>NUCLEOTIDE SEQUENCE [LARGE SCALE GENOMIC DNA]</scope>
    <source>
        <strain evidence="5">MHOM/IL/81/Friedlin</strain>
    </source>
</reference>
<reference key="1">
    <citation type="journal article" date="1998" name="Genome Res.">
        <title>A physical map of the Leishmania major Friedlin genome.</title>
        <authorList>
            <person name="Ivens A.C."/>
            <person name="Lewis S.M."/>
            <person name="Bagherzadeh A."/>
            <person name="Zhang L."/>
            <person name="Chan H.M."/>
            <person name="Smith D.F."/>
        </authorList>
    </citation>
    <scope>NUCLEOTIDE SEQUENCE</scope>
    <source>
        <strain>Friedlin</strain>
    </source>
</reference>
<feature type="transmembrane region" description="Helical" evidence="2">
    <location>
        <begin position="47"/>
        <end position="69"/>
    </location>
</feature>
<evidence type="ECO:0000256" key="1">
    <source>
        <dbReference type="PROSITE-ProRule" id="PRU00175"/>
    </source>
</evidence>
<dbReference type="InterPro" id="IPR013083">
    <property type="entry name" value="Znf_RING/FYVE/PHD"/>
</dbReference>
<sequence length="329" mass="35973">MEHRPRPELTFAQARYVNTSHPATATFPAACNIFASVSSSGSMALNLLRVAVPALALVMLILWMARFVVMHLEARRMRQQATHWRTLPSYAEVQAMAAALRPTRPASSQEAAEDDTTPAAAAEAGDAMHCIICFSTVVDHPVELLPCGHQQFCARCLVQIWQCSGIYRRLRCPLCRQPAELVCPVIVANSKPSVDDVLLLQNYNGGFCGTKKVSLLDCCVLRLRVITHARLLPIVIGLRIAVLHATMFAYMLMPTSLTEVVDGAVQQQQAVKPNVPSSALAAAYASVVRVFTVVVYTAARYADDFFLVAVSIILTGHLLQSALFKDLKL</sequence>
<keyword evidence="2" id="KW-0472">Membrane</keyword>
<dbReference type="PANTHER" id="PTHR22894">
    <property type="entry name" value="RING-TYPE DOMAIN-CONTAINING PROTEIN"/>
    <property type="match status" value="1"/>
</dbReference>
<name>Q9NED8_LEIMA</name>
<gene>
    <name evidence="4" type="ORF">LMJF_04_0640</name>
</gene>
<dbReference type="Pfam" id="PF13920">
    <property type="entry name" value="zf-C3HC4_3"/>
    <property type="match status" value="1"/>
</dbReference>
<feature type="transmembrane region" description="Helical" evidence="2">
    <location>
        <begin position="231"/>
        <end position="253"/>
    </location>
</feature>
<dbReference type="HOGENOM" id="CLU_845815_0_0_1"/>
<dbReference type="GO" id="GO:0061630">
    <property type="term" value="F:ubiquitin protein ligase activity"/>
    <property type="evidence" value="ECO:0007669"/>
    <property type="project" value="InterPro"/>
</dbReference>
<keyword evidence="5" id="KW-1185">Reference proteome</keyword>
<dbReference type="VEuPathDB" id="TriTrypDB:LMJFC_040013300"/>
<keyword evidence="1" id="KW-0863">Zinc-finger</keyword>
<dbReference type="RefSeq" id="XP_888556.1">
    <property type="nucleotide sequence ID" value="XM_883463.1"/>
</dbReference>
<dbReference type="KEGG" id="lma:LMJF_04_0640"/>
<keyword evidence="2" id="KW-0812">Transmembrane</keyword>
<proteinExistence type="predicted"/>
<keyword evidence="2" id="KW-1133">Transmembrane helix</keyword>
<dbReference type="OMA" id="YNGGFCG"/>
<evidence type="ECO:0000259" key="3">
    <source>
        <dbReference type="PROSITE" id="PS50089"/>
    </source>
</evidence>
<dbReference type="PANTHER" id="PTHR22894:SF5">
    <property type="entry name" value="RING-TYPE DOMAIN-CONTAINING PROTEIN"/>
    <property type="match status" value="1"/>
</dbReference>
<evidence type="ECO:0000313" key="4">
    <source>
        <dbReference type="EMBL" id="CAB75563.1"/>
    </source>
</evidence>
<dbReference type="VEuPathDB" id="TriTrypDB:LMJSD75_040012000"/>
<dbReference type="InterPro" id="IPR001841">
    <property type="entry name" value="Znf_RING"/>
</dbReference>
<dbReference type="AlphaFoldDB" id="Q9NED8"/>
<dbReference type="PROSITE" id="PS50089">
    <property type="entry name" value="ZF_RING_2"/>
    <property type="match status" value="1"/>
</dbReference>
<evidence type="ECO:0000313" key="5">
    <source>
        <dbReference type="Proteomes" id="UP000000542"/>
    </source>
</evidence>
<dbReference type="InterPro" id="IPR038896">
    <property type="entry name" value="RNF170"/>
</dbReference>
<dbReference type="SUPFAM" id="SSF57850">
    <property type="entry name" value="RING/U-box"/>
    <property type="match status" value="1"/>
</dbReference>
<protein>
    <recommendedName>
        <fullName evidence="3">RING-type domain-containing protein</fullName>
    </recommendedName>
</protein>
<keyword evidence="1" id="KW-0479">Metal-binding</keyword>
<dbReference type="Gene3D" id="3.30.40.10">
    <property type="entry name" value="Zinc/RING finger domain, C3HC4 (zinc finger)"/>
    <property type="match status" value="1"/>
</dbReference>
<dbReference type="VEuPathDB" id="TriTrypDB:LmjF.04.0640"/>
<dbReference type="EMBL" id="FR796400">
    <property type="protein sequence ID" value="CAB75563.1"/>
    <property type="molecule type" value="Genomic_DNA"/>
</dbReference>
<reference evidence="4 5" key="2">
    <citation type="journal article" date="2005" name="Science">
        <title>The genome of the kinetoplastid parasite, Leishmania major.</title>
        <authorList>
            <person name="Ivens A.C."/>
            <person name="Peacock C.S."/>
            <person name="Worthey E.A."/>
            <person name="Murphy L."/>
            <person name="Aggarwal G."/>
            <person name="Berriman M."/>
            <person name="Sisk E."/>
            <person name="Rajandream M.A."/>
            <person name="Adlem E."/>
            <person name="Aert R."/>
            <person name="Anupama A."/>
            <person name="Apostolou Z."/>
            <person name="Attipoe P."/>
            <person name="Bason N."/>
            <person name="Bauser C."/>
            <person name="Beck A."/>
            <person name="Beverley S.M."/>
            <person name="Bianchettin G."/>
            <person name="Borzym K."/>
            <person name="Bothe G."/>
            <person name="Bruschi C.V."/>
            <person name="Collins M."/>
            <person name="Cadag E."/>
            <person name="Ciarloni L."/>
            <person name="Clayton C."/>
            <person name="Coulson R.M."/>
            <person name="Cronin A."/>
            <person name="Cruz A.K."/>
            <person name="Davies R.M."/>
            <person name="De Gaudenzi J."/>
            <person name="Dobson D.E."/>
            <person name="Duesterhoeft A."/>
            <person name="Fazelina G."/>
            <person name="Fosker N."/>
            <person name="Frasch A.C."/>
            <person name="Fraser A."/>
            <person name="Fuchs M."/>
            <person name="Gabel C."/>
            <person name="Goble A."/>
            <person name="Goffeau A."/>
            <person name="Harris D."/>
            <person name="Hertz-Fowler C."/>
            <person name="Hilbert H."/>
            <person name="Horn D."/>
            <person name="Huang Y."/>
            <person name="Klages S."/>
            <person name="Knights A."/>
            <person name="Kube M."/>
            <person name="Larke N."/>
            <person name="Litvin L."/>
            <person name="Lord A."/>
            <person name="Louie T."/>
            <person name="Marra M."/>
            <person name="Masuy D."/>
            <person name="Matthews K."/>
            <person name="Michaeli S."/>
            <person name="Mottram J.C."/>
            <person name="Muller-Auer S."/>
            <person name="Munden H."/>
            <person name="Nelson S."/>
            <person name="Norbertczak H."/>
            <person name="Oliver K."/>
            <person name="O'neil S."/>
            <person name="Pentony M."/>
            <person name="Pohl T.M."/>
            <person name="Price C."/>
            <person name="Purnelle B."/>
            <person name="Quail M.A."/>
            <person name="Rabbinowitsch E."/>
            <person name="Reinhardt R."/>
            <person name="Rieger M."/>
            <person name="Rinta J."/>
            <person name="Robben J."/>
            <person name="Robertson L."/>
            <person name="Ruiz J.C."/>
            <person name="Rutter S."/>
            <person name="Saunders D."/>
            <person name="Schafer M."/>
            <person name="Schein J."/>
            <person name="Schwartz D.C."/>
            <person name="Seeger K."/>
            <person name="Seyler A."/>
            <person name="Sharp S."/>
            <person name="Shin H."/>
            <person name="Sivam D."/>
            <person name="Squares R."/>
            <person name="Squares S."/>
            <person name="Tosato V."/>
            <person name="Vogt C."/>
            <person name="Volckaert G."/>
            <person name="Wambutt R."/>
            <person name="Warren T."/>
            <person name="Wedler H."/>
            <person name="Woodward J."/>
            <person name="Zhou S."/>
            <person name="Zimmermann W."/>
            <person name="Smith D.F."/>
            <person name="Blackwell J.M."/>
            <person name="Stuart K.D."/>
            <person name="Barrell B."/>
            <person name="Myler P.J."/>
        </authorList>
    </citation>
    <scope>NUCLEOTIDE SEQUENCE [LARGE SCALE GENOMIC DNA]</scope>
    <source>
        <strain evidence="5">MHOM/IL/81/Friedlin</strain>
    </source>
</reference>
<dbReference type="GeneID" id="3684912"/>
<feature type="transmembrane region" description="Helical" evidence="2">
    <location>
        <begin position="305"/>
        <end position="324"/>
    </location>
</feature>